<gene>
    <name evidence="2" type="ORF">D5400_02805</name>
</gene>
<dbReference type="PROSITE" id="PS51787">
    <property type="entry name" value="LON_N"/>
    <property type="match status" value="1"/>
</dbReference>
<dbReference type="KEGG" id="abaw:D5400_02805"/>
<dbReference type="PANTHER" id="PTHR46732">
    <property type="entry name" value="ATP-DEPENDENT PROTEASE LA (LON) DOMAIN PROTEIN"/>
    <property type="match status" value="1"/>
</dbReference>
<dbReference type="OrthoDB" id="9806457at2"/>
<keyword evidence="3" id="KW-1185">Reference proteome</keyword>
<evidence type="ECO:0000313" key="2">
    <source>
        <dbReference type="EMBL" id="AZN70349.1"/>
    </source>
</evidence>
<protein>
    <submittedName>
        <fullName evidence="2">Peptidase S16</fullName>
    </submittedName>
</protein>
<accession>A0A3Q8XLJ3</accession>
<dbReference type="InterPro" id="IPR003111">
    <property type="entry name" value="Lon_prtase_N"/>
</dbReference>
<organism evidence="2 3">
    <name type="scientific">Georhizobium profundi</name>
    <dbReference type="NCBI Taxonomy" id="2341112"/>
    <lineage>
        <taxon>Bacteria</taxon>
        <taxon>Pseudomonadati</taxon>
        <taxon>Pseudomonadota</taxon>
        <taxon>Alphaproteobacteria</taxon>
        <taxon>Hyphomicrobiales</taxon>
        <taxon>Rhizobiaceae</taxon>
        <taxon>Georhizobium</taxon>
    </lineage>
</organism>
<dbReference type="PANTHER" id="PTHR46732:SF8">
    <property type="entry name" value="ATP-DEPENDENT PROTEASE LA (LON) DOMAIN PROTEIN"/>
    <property type="match status" value="1"/>
</dbReference>
<dbReference type="RefSeq" id="WP_126007454.1">
    <property type="nucleotide sequence ID" value="NZ_CP032509.1"/>
</dbReference>
<feature type="domain" description="Lon N-terminal" evidence="1">
    <location>
        <begin position="18"/>
        <end position="212"/>
    </location>
</feature>
<name>A0A3Q8XLJ3_9HYPH</name>
<evidence type="ECO:0000313" key="3">
    <source>
        <dbReference type="Proteomes" id="UP000268192"/>
    </source>
</evidence>
<proteinExistence type="predicted"/>
<dbReference type="AlphaFoldDB" id="A0A3Q8XLJ3"/>
<sequence length="224" mass="24398">MQAGNAHYRTEKDLPDSVAMFPLTGALLLPGGQMPLNIFEPRYLAMFDDAMATNRLVGIVQPEFERPGATSDAQSGLCAVGSIGRVVSFSETGDGRYIVSLIGVCRTRLIEEVVSRKPYRTFRIAPFLSDLAPDETADSVDRAALLSSFKSYLDANQLEVDWQSVQRASNTTLVNSMSMMSPYGPPEKQALLEAPDLKTRADTLVAITEIALARASDDYDGVLQ</sequence>
<dbReference type="SMART" id="SM00464">
    <property type="entry name" value="LON"/>
    <property type="match status" value="1"/>
</dbReference>
<reference evidence="2 3" key="1">
    <citation type="submission" date="2018-09" db="EMBL/GenBank/DDBJ databases">
        <title>Marinorhizobium profundi gen. nov., sp. nov., isolated from a deep-sea sediment sample from the New Britain Trench and proposal of Marinorhizobiaceae fam. nov. in the order Rhizobiales of the class Alphaproteobacteria.</title>
        <authorList>
            <person name="Cao J."/>
        </authorList>
    </citation>
    <scope>NUCLEOTIDE SEQUENCE [LARGE SCALE GENOMIC DNA]</scope>
    <source>
        <strain evidence="2 3">WS11</strain>
    </source>
</reference>
<dbReference type="SUPFAM" id="SSF88697">
    <property type="entry name" value="PUA domain-like"/>
    <property type="match status" value="1"/>
</dbReference>
<dbReference type="EMBL" id="CP032509">
    <property type="protein sequence ID" value="AZN70349.1"/>
    <property type="molecule type" value="Genomic_DNA"/>
</dbReference>
<dbReference type="InterPro" id="IPR046336">
    <property type="entry name" value="Lon_prtase_N_sf"/>
</dbReference>
<dbReference type="InterPro" id="IPR015947">
    <property type="entry name" value="PUA-like_sf"/>
</dbReference>
<dbReference type="Gene3D" id="2.30.130.40">
    <property type="entry name" value="LON domain-like"/>
    <property type="match status" value="1"/>
</dbReference>
<dbReference type="Pfam" id="PF02190">
    <property type="entry name" value="LON_substr_bdg"/>
    <property type="match status" value="1"/>
</dbReference>
<evidence type="ECO:0000259" key="1">
    <source>
        <dbReference type="PROSITE" id="PS51787"/>
    </source>
</evidence>
<dbReference type="Proteomes" id="UP000268192">
    <property type="component" value="Chromosome"/>
</dbReference>